<comment type="caution">
    <text evidence="2">The sequence shown here is derived from an EMBL/GenBank/DDBJ whole genome shotgun (WGS) entry which is preliminary data.</text>
</comment>
<keyword evidence="3" id="KW-1185">Reference proteome</keyword>
<accession>A0A364Y042</accession>
<protein>
    <recommendedName>
        <fullName evidence="4">Transporter</fullName>
    </recommendedName>
</protein>
<evidence type="ECO:0000313" key="2">
    <source>
        <dbReference type="EMBL" id="RAW00029.1"/>
    </source>
</evidence>
<evidence type="ECO:0000256" key="1">
    <source>
        <dbReference type="SAM" id="SignalP"/>
    </source>
</evidence>
<proteinExistence type="predicted"/>
<reference evidence="2 3" key="1">
    <citation type="submission" date="2018-06" db="EMBL/GenBank/DDBJ databases">
        <title>Chryseolinea flavus sp. nov., a member of the phylum Bacteroidetes isolated from soil.</title>
        <authorList>
            <person name="Li Y."/>
            <person name="Wang J."/>
        </authorList>
    </citation>
    <scope>NUCLEOTIDE SEQUENCE [LARGE SCALE GENOMIC DNA]</scope>
    <source>
        <strain evidence="2 3">SDU1-6</strain>
    </source>
</reference>
<feature type="chain" id="PRO_5017059222" description="Transporter" evidence="1">
    <location>
        <begin position="21"/>
        <end position="287"/>
    </location>
</feature>
<keyword evidence="1" id="KW-0732">Signal</keyword>
<dbReference type="OrthoDB" id="129069at2"/>
<sequence>MNLRVAVMLLFMRMPLMAFAQQDTSIQKGSYLYYGQPLIEDNAMLMEEAFNQETGKHQFIFNYFRSGDATAYTFTHEIPLGNHLHQISYSIPFGVLQHEDYSTSGWDDILITYRPMIADKYDWALFIPGVSIVVPTGNTTRGIGNGGWGILASIAMTKRFSQTITTHYNMNGSWVPRAMLYMSSQNGDAAGVRHQYRSGMLGASVVWHCRPQLNLMMENQCFFSARVKAEGTFERNVQYILNPGVRFALHHKKTQFVPAIGIPISFVDGALEQVGVFLYLSVETSRY</sequence>
<feature type="signal peptide" evidence="1">
    <location>
        <begin position="1"/>
        <end position="20"/>
    </location>
</feature>
<dbReference type="EMBL" id="QMFY01000008">
    <property type="protein sequence ID" value="RAW00029.1"/>
    <property type="molecule type" value="Genomic_DNA"/>
</dbReference>
<evidence type="ECO:0008006" key="4">
    <source>
        <dbReference type="Google" id="ProtNLM"/>
    </source>
</evidence>
<evidence type="ECO:0000313" key="3">
    <source>
        <dbReference type="Proteomes" id="UP000251889"/>
    </source>
</evidence>
<gene>
    <name evidence="2" type="ORF">DQQ10_15850</name>
</gene>
<name>A0A364Y042_9BACT</name>
<organism evidence="2 3">
    <name type="scientific">Pseudochryseolinea flava</name>
    <dbReference type="NCBI Taxonomy" id="2059302"/>
    <lineage>
        <taxon>Bacteria</taxon>
        <taxon>Pseudomonadati</taxon>
        <taxon>Bacteroidota</taxon>
        <taxon>Cytophagia</taxon>
        <taxon>Cytophagales</taxon>
        <taxon>Fulvivirgaceae</taxon>
        <taxon>Pseudochryseolinea</taxon>
    </lineage>
</organism>
<dbReference type="AlphaFoldDB" id="A0A364Y042"/>
<dbReference type="Proteomes" id="UP000251889">
    <property type="component" value="Unassembled WGS sequence"/>
</dbReference>
<dbReference type="RefSeq" id="WP_112747867.1">
    <property type="nucleotide sequence ID" value="NZ_QMFY01000008.1"/>
</dbReference>